<dbReference type="EMBL" id="CAKOGP040001759">
    <property type="protein sequence ID" value="CAJ1950047.1"/>
    <property type="molecule type" value="Genomic_DNA"/>
</dbReference>
<dbReference type="PANTHER" id="PTHR24153:SF8">
    <property type="entry name" value="FORKED, ISOFORM F"/>
    <property type="match status" value="1"/>
</dbReference>
<comment type="caution">
    <text evidence="4">The sequence shown here is derived from an EMBL/GenBank/DDBJ whole genome shotgun (WGS) entry which is preliminary data.</text>
</comment>
<name>A0AAD2JHL3_9STRA</name>
<dbReference type="InterPro" id="IPR036770">
    <property type="entry name" value="Ankyrin_rpt-contain_sf"/>
</dbReference>
<proteinExistence type="predicted"/>
<dbReference type="GO" id="GO:0005737">
    <property type="term" value="C:cytoplasm"/>
    <property type="evidence" value="ECO:0007669"/>
    <property type="project" value="TreeGrafter"/>
</dbReference>
<protein>
    <recommendedName>
        <fullName evidence="6">Ankyrin repeat protein</fullName>
    </recommendedName>
</protein>
<accession>A0AAD2JHL3</accession>
<keyword evidence="2" id="KW-0040">ANK repeat</keyword>
<dbReference type="InterPro" id="IPR052420">
    <property type="entry name" value="Espin/Espin-like"/>
</dbReference>
<keyword evidence="5" id="KW-1185">Reference proteome</keyword>
<sequence>MGFLQKAFCAGPQRQLTHANSQRPNEYGFSTGGEASNECDYDNNPTQLYQLLEMKSWSQAMDFLVEGKYDSSTIDNNVCRIPYNKQVSVWVTRYDRNGIKIRWSHIPLHAAVIFGAPFTVIKKLVELYPDGVRCADDQAMLPLHLAFKHLTNVNSLRLVMNEFPDAIFTKDNRGRLPSDIRDDEISIIIQRVISCATSRIKQQTEDRDTKEITELRKALLEQKREAQVDDGVARRHQNDLQARDATIEVLRSQLEVLRFELQSMEKKSTYSFPFMQSAGHDSNGEQGYQLRRGIELEAENEELKAKVNALQKELTAMNTALQNQENRKNMIRIDDNDVHRFTELSEAMVSERNKYEQEKRKNNVLAAENERMKEEIARVRASVSESYRLSDYVESGGNSGAENRAPTKERFVPQERITSLKMAPVGVGSKDLESFLETRLLKELDIENRRLEKQLAANNNVDVSALLNKQSRLQEMEREVKHFQGNSQRIFGGGVLTTAPQQSTIKRYDEDDHSRRRSNDDAFVDEYNRVRKQASGAYRR</sequence>
<feature type="coiled-coil region" evidence="3">
    <location>
        <begin position="441"/>
        <end position="486"/>
    </location>
</feature>
<dbReference type="AlphaFoldDB" id="A0AAD2JHL3"/>
<dbReference type="GO" id="GO:0051015">
    <property type="term" value="F:actin filament binding"/>
    <property type="evidence" value="ECO:0007669"/>
    <property type="project" value="TreeGrafter"/>
</dbReference>
<organism evidence="4 5">
    <name type="scientific">Cylindrotheca closterium</name>
    <dbReference type="NCBI Taxonomy" id="2856"/>
    <lineage>
        <taxon>Eukaryota</taxon>
        <taxon>Sar</taxon>
        <taxon>Stramenopiles</taxon>
        <taxon>Ochrophyta</taxon>
        <taxon>Bacillariophyta</taxon>
        <taxon>Bacillariophyceae</taxon>
        <taxon>Bacillariophycidae</taxon>
        <taxon>Bacillariales</taxon>
        <taxon>Bacillariaceae</taxon>
        <taxon>Cylindrotheca</taxon>
    </lineage>
</organism>
<keyword evidence="3" id="KW-0175">Coiled coil</keyword>
<dbReference type="PANTHER" id="PTHR24153">
    <property type="entry name" value="ESPIN"/>
    <property type="match status" value="1"/>
</dbReference>
<reference evidence="4" key="1">
    <citation type="submission" date="2023-08" db="EMBL/GenBank/DDBJ databases">
        <authorList>
            <person name="Audoor S."/>
            <person name="Bilcke G."/>
        </authorList>
    </citation>
    <scope>NUCLEOTIDE SEQUENCE</scope>
</reference>
<evidence type="ECO:0008006" key="6">
    <source>
        <dbReference type="Google" id="ProtNLM"/>
    </source>
</evidence>
<dbReference type="GO" id="GO:0051017">
    <property type="term" value="P:actin filament bundle assembly"/>
    <property type="evidence" value="ECO:0007669"/>
    <property type="project" value="TreeGrafter"/>
</dbReference>
<evidence type="ECO:0000256" key="2">
    <source>
        <dbReference type="ARBA" id="ARBA00023043"/>
    </source>
</evidence>
<evidence type="ECO:0000313" key="5">
    <source>
        <dbReference type="Proteomes" id="UP001295423"/>
    </source>
</evidence>
<evidence type="ECO:0000256" key="3">
    <source>
        <dbReference type="SAM" id="Coils"/>
    </source>
</evidence>
<keyword evidence="1" id="KW-0677">Repeat</keyword>
<dbReference type="Proteomes" id="UP001295423">
    <property type="component" value="Unassembled WGS sequence"/>
</dbReference>
<feature type="coiled-coil region" evidence="3">
    <location>
        <begin position="293"/>
        <end position="382"/>
    </location>
</feature>
<gene>
    <name evidence="4" type="ORF">CYCCA115_LOCUS12395</name>
</gene>
<evidence type="ECO:0000313" key="4">
    <source>
        <dbReference type="EMBL" id="CAJ1950047.1"/>
    </source>
</evidence>
<dbReference type="Gene3D" id="1.25.40.20">
    <property type="entry name" value="Ankyrin repeat-containing domain"/>
    <property type="match status" value="1"/>
</dbReference>
<evidence type="ECO:0000256" key="1">
    <source>
        <dbReference type="ARBA" id="ARBA00022737"/>
    </source>
</evidence>